<keyword evidence="3" id="KW-1133">Transmembrane helix</keyword>
<evidence type="ECO:0000256" key="1">
    <source>
        <dbReference type="ARBA" id="ARBA00022729"/>
    </source>
</evidence>
<dbReference type="Proteomes" id="UP000181951">
    <property type="component" value="Unassembled WGS sequence"/>
</dbReference>
<feature type="transmembrane region" description="Helical" evidence="3">
    <location>
        <begin position="30"/>
        <end position="49"/>
    </location>
</feature>
<evidence type="ECO:0000256" key="2">
    <source>
        <dbReference type="SAM" id="MobiDB-lite"/>
    </source>
</evidence>
<feature type="compositionally biased region" description="Low complexity" evidence="2">
    <location>
        <begin position="7"/>
        <end position="25"/>
    </location>
</feature>
<gene>
    <name evidence="4" type="ORF">SAMN05216267_102691</name>
</gene>
<evidence type="ECO:0000256" key="3">
    <source>
        <dbReference type="SAM" id="Phobius"/>
    </source>
</evidence>
<dbReference type="PANTHER" id="PTHR44103:SF1">
    <property type="entry name" value="PROPROTEIN CONVERTASE P"/>
    <property type="match status" value="1"/>
</dbReference>
<dbReference type="AlphaFoldDB" id="A0A1H8PQF6"/>
<dbReference type="Gene3D" id="2.115.10.10">
    <property type="entry name" value="Tachylectin 2"/>
    <property type="match status" value="2"/>
</dbReference>
<protein>
    <submittedName>
        <fullName evidence="4">Repeat domain-containing protein</fullName>
    </submittedName>
</protein>
<sequence>MRRSTRTPETPGTPGTGRTPGTARTPGRRLAVWAAGAALGLTAATALSVSTAGPASAVTAWTEPGLITTESSTLLVQTVANDGTSTSICDPCTDEYRQLLDIGDMSGGTGDDILALTATGQLRLYASSVRRPSNSPYTAVGGGWQTYNQVTVVGDLTGDGRADLMARDTHGRLWFYASQNSLSQPFRPRVQVGSSWNVYDQIIGAANFDGSARGSLVARDLQGRLWLYDGRSNGTLTVRRQIGTGWNIYNQLIGLDRNQDGHGDILGRTEAGAFYLYAGDGAGGYAGRVRDAGSTADWRYDAIADEGHQPDFGKGQLLGRMPNGDAYLYEGREDGTFFPRQGIAFGYAPSRYPLMTSSAAFGDDGAPGLVVTTNPGPTYGGMLLNLYSEDGQDLSLYYYSAIAGPGDLNGDGHGDMVARDTGGHLWFIAGHADGTLGTNTRHLIGAGWNGYRTIAGAGDLSGDGVADIVATTPGGDMYLYAGLGNGTFASRVHVGSGWQGYTRIAAPGDLTGDGKSDLAAADSAGRLWLYPGLGNGHFGTRVEIGTAGWNGFHDIT</sequence>
<organism evidence="4 5">
    <name type="scientific">Actinacidiphila rubida</name>
    <dbReference type="NCBI Taxonomy" id="310780"/>
    <lineage>
        <taxon>Bacteria</taxon>
        <taxon>Bacillati</taxon>
        <taxon>Actinomycetota</taxon>
        <taxon>Actinomycetes</taxon>
        <taxon>Kitasatosporales</taxon>
        <taxon>Streptomycetaceae</taxon>
        <taxon>Actinacidiphila</taxon>
    </lineage>
</organism>
<dbReference type="PANTHER" id="PTHR44103">
    <property type="entry name" value="PROPROTEIN CONVERTASE P"/>
    <property type="match status" value="1"/>
</dbReference>
<keyword evidence="5" id="KW-1185">Reference proteome</keyword>
<dbReference type="SUPFAM" id="SSF69318">
    <property type="entry name" value="Integrin alpha N-terminal domain"/>
    <property type="match status" value="2"/>
</dbReference>
<dbReference type="STRING" id="310780.SAMN05216267_102691"/>
<dbReference type="InterPro" id="IPR028994">
    <property type="entry name" value="Integrin_alpha_N"/>
</dbReference>
<proteinExistence type="predicted"/>
<name>A0A1H8PQF6_9ACTN</name>
<dbReference type="RefSeq" id="WP_141726057.1">
    <property type="nucleotide sequence ID" value="NZ_FODD01000026.1"/>
</dbReference>
<evidence type="ECO:0000313" key="4">
    <source>
        <dbReference type="EMBL" id="SEO43928.1"/>
    </source>
</evidence>
<evidence type="ECO:0000313" key="5">
    <source>
        <dbReference type="Proteomes" id="UP000181951"/>
    </source>
</evidence>
<feature type="region of interest" description="Disordered" evidence="2">
    <location>
        <begin position="1"/>
        <end position="25"/>
    </location>
</feature>
<keyword evidence="1" id="KW-0732">Signal</keyword>
<dbReference type="OrthoDB" id="99430at2"/>
<dbReference type="InterPro" id="IPR013517">
    <property type="entry name" value="FG-GAP"/>
</dbReference>
<accession>A0A1H8PQF6</accession>
<keyword evidence="3" id="KW-0472">Membrane</keyword>
<reference evidence="4 5" key="1">
    <citation type="submission" date="2016-10" db="EMBL/GenBank/DDBJ databases">
        <authorList>
            <person name="de Groot N.N."/>
        </authorList>
    </citation>
    <scope>NUCLEOTIDE SEQUENCE [LARGE SCALE GENOMIC DNA]</scope>
    <source>
        <strain evidence="4 5">CGMCC 4.2026</strain>
    </source>
</reference>
<dbReference type="Pfam" id="PF13517">
    <property type="entry name" value="FG-GAP_3"/>
    <property type="match status" value="1"/>
</dbReference>
<keyword evidence="3" id="KW-0812">Transmembrane</keyword>
<dbReference type="EMBL" id="FODD01000026">
    <property type="protein sequence ID" value="SEO43928.1"/>
    <property type="molecule type" value="Genomic_DNA"/>
</dbReference>